<dbReference type="PANTHER" id="PTHR38926">
    <property type="entry name" value="F-BOX DOMAIN CONTAINING PROTEIN, EXPRESSED"/>
    <property type="match status" value="1"/>
</dbReference>
<evidence type="ECO:0000256" key="1">
    <source>
        <dbReference type="SAM" id="Coils"/>
    </source>
</evidence>
<dbReference type="InterPro" id="IPR032675">
    <property type="entry name" value="LRR_dom_sf"/>
</dbReference>
<organism evidence="2 3">
    <name type="scientific">Paramarasmius palmivorus</name>
    <dbReference type="NCBI Taxonomy" id="297713"/>
    <lineage>
        <taxon>Eukaryota</taxon>
        <taxon>Fungi</taxon>
        <taxon>Dikarya</taxon>
        <taxon>Basidiomycota</taxon>
        <taxon>Agaricomycotina</taxon>
        <taxon>Agaricomycetes</taxon>
        <taxon>Agaricomycetidae</taxon>
        <taxon>Agaricales</taxon>
        <taxon>Marasmiineae</taxon>
        <taxon>Marasmiaceae</taxon>
        <taxon>Paramarasmius</taxon>
    </lineage>
</organism>
<proteinExistence type="predicted"/>
<dbReference type="AlphaFoldDB" id="A0AAW0CKI8"/>
<dbReference type="PANTHER" id="PTHR38926:SF5">
    <property type="entry name" value="F-BOX AND LEUCINE-RICH REPEAT PROTEIN 6"/>
    <property type="match status" value="1"/>
</dbReference>
<protein>
    <recommendedName>
        <fullName evidence="4">F-box domain-containing protein</fullName>
    </recommendedName>
</protein>
<name>A0AAW0CKI8_9AGAR</name>
<evidence type="ECO:0008006" key="4">
    <source>
        <dbReference type="Google" id="ProtNLM"/>
    </source>
</evidence>
<keyword evidence="3" id="KW-1185">Reference proteome</keyword>
<dbReference type="SUPFAM" id="SSF52047">
    <property type="entry name" value="RNI-like"/>
    <property type="match status" value="1"/>
</dbReference>
<dbReference type="Gene3D" id="3.80.10.10">
    <property type="entry name" value="Ribonuclease Inhibitor"/>
    <property type="match status" value="1"/>
</dbReference>
<feature type="coiled-coil region" evidence="1">
    <location>
        <begin position="45"/>
        <end position="72"/>
    </location>
</feature>
<accession>A0AAW0CKI8</accession>
<dbReference type="Proteomes" id="UP001383192">
    <property type="component" value="Unassembled WGS sequence"/>
</dbReference>
<sequence>MNEQNIFDEAVDLEESSRLSIGLSTLVSSGRAPGPNEVPYIKKVLSRLEDREKDIIQELKRLEESLSRIQTKQTSLRSLRAPIRRLPPELLAIILVFVVEATEGWESNRGSEFQKWELTGIVLSKVCIHWRNTAIATPEIWNTIQLHLEADRVAKDDHAKIRLCVSRSRDQPISLLVSHSRLGILEVVEKGGLDIPGELMGQFHRVRRLQLSGLSHVFLRRYGANLGQLQELRFPHSLESGPQLKKLFDTVGQFCPNIEHFDVRMEFGLPPLIKDTALPFSKITNFTFAYCSCWDTDAVLSFIQRFRNLKQLNMTMPCLNIGYTTVTSGPTTQNEYSCIALPQLTQLVIQVNDASNRQASDAELLLPSIKMLKAITAPSLVSFSMTVRHILPSRDSSALIDAVEAFLRRSSDARTLRSLSLRGIPLNDYQVMPILRMARGLKELVLGEAAQEGSEGWNTSLNLNICLATLGFMHGLTSFRRAPSGQVPDDPDRLLPFLRHLELTVVYKWSSKQWSSFGNMIKSRLPVLQSVILNGAGSIEKRNIQDLMTLQKEGLAIRVAEYANEDASGRKRHYVLDYGGSQSHSAPTPVNKFKGHVTSLRAIRPETEMGLAHSRAFSMYYGHSIGGSSSAVTPL</sequence>
<reference evidence="2 3" key="1">
    <citation type="submission" date="2024-01" db="EMBL/GenBank/DDBJ databases">
        <title>A draft genome for a cacao thread blight-causing isolate of Paramarasmius palmivorus.</title>
        <authorList>
            <person name="Baruah I.K."/>
            <person name="Bukari Y."/>
            <person name="Amoako-Attah I."/>
            <person name="Meinhardt L.W."/>
            <person name="Bailey B.A."/>
            <person name="Cohen S.P."/>
        </authorList>
    </citation>
    <scope>NUCLEOTIDE SEQUENCE [LARGE SCALE GENOMIC DNA]</scope>
    <source>
        <strain evidence="2 3">GH-12</strain>
    </source>
</reference>
<comment type="caution">
    <text evidence="2">The sequence shown here is derived from an EMBL/GenBank/DDBJ whole genome shotgun (WGS) entry which is preliminary data.</text>
</comment>
<evidence type="ECO:0000313" key="3">
    <source>
        <dbReference type="Proteomes" id="UP001383192"/>
    </source>
</evidence>
<evidence type="ECO:0000313" key="2">
    <source>
        <dbReference type="EMBL" id="KAK7038730.1"/>
    </source>
</evidence>
<gene>
    <name evidence="2" type="ORF">VNI00_010615</name>
</gene>
<dbReference type="EMBL" id="JAYKXP010000043">
    <property type="protein sequence ID" value="KAK7038730.1"/>
    <property type="molecule type" value="Genomic_DNA"/>
</dbReference>
<keyword evidence="1" id="KW-0175">Coiled coil</keyword>